<dbReference type="RefSeq" id="WP_105420355.1">
    <property type="nucleotide sequence ID" value="NZ_PUIO01000047.1"/>
</dbReference>
<dbReference type="Proteomes" id="UP000239290">
    <property type="component" value="Unassembled WGS sequence"/>
</dbReference>
<dbReference type="AlphaFoldDB" id="A0A2S8IW07"/>
<evidence type="ECO:0000313" key="2">
    <source>
        <dbReference type="Proteomes" id="UP000239290"/>
    </source>
</evidence>
<comment type="caution">
    <text evidence="1">The sequence shown here is derived from an EMBL/GenBank/DDBJ whole genome shotgun (WGS) entry which is preliminary data.</text>
</comment>
<sequence length="137" mass="15251">MTDELKFLSPEWCNAALEAVNANPDVYRGFKDPSTFTNRMEFGCTDRDDLGCHLEWDRGKIISWTPPKFDESDLWVVIHGSRDAFQRAAAGDEEGGMLLMSGQLKLIKGPMSAAIENAGALNNFLLSWGRVPTNWAV</sequence>
<protein>
    <submittedName>
        <fullName evidence="1">Uncharacterized protein</fullName>
    </submittedName>
</protein>
<gene>
    <name evidence="1" type="ORF">C5613_31100</name>
</gene>
<name>A0A2S8IW07_RHOOP</name>
<evidence type="ECO:0000313" key="1">
    <source>
        <dbReference type="EMBL" id="PQP18960.1"/>
    </source>
</evidence>
<dbReference type="Gene3D" id="3.30.1050.10">
    <property type="entry name" value="SCP2 sterol-binding domain"/>
    <property type="match status" value="1"/>
</dbReference>
<dbReference type="EMBL" id="PUIO01000047">
    <property type="protein sequence ID" value="PQP18960.1"/>
    <property type="molecule type" value="Genomic_DNA"/>
</dbReference>
<dbReference type="InterPro" id="IPR036527">
    <property type="entry name" value="SCP2_sterol-bd_dom_sf"/>
</dbReference>
<dbReference type="SUPFAM" id="SSF55718">
    <property type="entry name" value="SCP-like"/>
    <property type="match status" value="1"/>
</dbReference>
<accession>A0A2S8IW07</accession>
<organism evidence="1 2">
    <name type="scientific">Rhodococcus opacus</name>
    <name type="common">Nocardia opaca</name>
    <dbReference type="NCBI Taxonomy" id="37919"/>
    <lineage>
        <taxon>Bacteria</taxon>
        <taxon>Bacillati</taxon>
        <taxon>Actinomycetota</taxon>
        <taxon>Actinomycetes</taxon>
        <taxon>Mycobacteriales</taxon>
        <taxon>Nocardiaceae</taxon>
        <taxon>Rhodococcus</taxon>
    </lineage>
</organism>
<proteinExistence type="predicted"/>
<reference evidence="2" key="1">
    <citation type="submission" date="2018-02" db="EMBL/GenBank/DDBJ databases">
        <title>Draft genome sequencing of Rhodococcus opacus KU647198.</title>
        <authorList>
            <person name="Zheng B.-X."/>
        </authorList>
    </citation>
    <scope>NUCLEOTIDE SEQUENCE [LARGE SCALE GENOMIC DNA]</scope>
    <source>
        <strain evidence="2">04-OD7</strain>
    </source>
</reference>